<protein>
    <submittedName>
        <fullName evidence="1">Thioredoxin superfamily protein</fullName>
    </submittedName>
</protein>
<gene>
    <name evidence="1" type="ORF">ZEAMMB73_Zm00001d029348</name>
</gene>
<dbReference type="AlphaFoldDB" id="A0A1D6K4K2"/>
<evidence type="ECO:0000313" key="1">
    <source>
        <dbReference type="EMBL" id="ONL98538.1"/>
    </source>
</evidence>
<organism evidence="1">
    <name type="scientific">Zea mays</name>
    <name type="common">Maize</name>
    <dbReference type="NCBI Taxonomy" id="4577"/>
    <lineage>
        <taxon>Eukaryota</taxon>
        <taxon>Viridiplantae</taxon>
        <taxon>Streptophyta</taxon>
        <taxon>Embryophyta</taxon>
        <taxon>Tracheophyta</taxon>
        <taxon>Spermatophyta</taxon>
        <taxon>Magnoliopsida</taxon>
        <taxon>Liliopsida</taxon>
        <taxon>Poales</taxon>
        <taxon>Poaceae</taxon>
        <taxon>PACMAD clade</taxon>
        <taxon>Panicoideae</taxon>
        <taxon>Andropogonodae</taxon>
        <taxon>Andropogoneae</taxon>
        <taxon>Tripsacinae</taxon>
        <taxon>Zea</taxon>
    </lineage>
</organism>
<name>A0A1D6K4K2_MAIZE</name>
<accession>A0A1D6K4K2</accession>
<sequence>MAMPSISHEGFVFFIILFSSARSTSATATAAGGGAAGQSHPFPWLDDAISEPYYFLHLLAFFSYFAARSTALSADDGGDLHDRLLRREIQAVLVFLVLFVVKV</sequence>
<dbReference type="eggNOG" id="KOG0914">
    <property type="taxonomic scope" value="Eukaryota"/>
</dbReference>
<proteinExistence type="predicted"/>
<reference evidence="1" key="1">
    <citation type="submission" date="2015-12" db="EMBL/GenBank/DDBJ databases">
        <title>Update maize B73 reference genome by single molecule sequencing technologies.</title>
        <authorList>
            <consortium name="Maize Genome Sequencing Project"/>
            <person name="Ware D."/>
        </authorList>
    </citation>
    <scope>NUCLEOTIDE SEQUENCE [LARGE SCALE GENOMIC DNA]</scope>
    <source>
        <tissue evidence="1">Seedling</tissue>
    </source>
</reference>
<dbReference type="InParanoid" id="A0A1D6K4K2"/>
<dbReference type="EMBL" id="CM007647">
    <property type="protein sequence ID" value="ONL98538.1"/>
    <property type="molecule type" value="Genomic_DNA"/>
</dbReference>